<dbReference type="AlphaFoldDB" id="A0A7I7L5R9"/>
<protein>
    <submittedName>
        <fullName evidence="1">Uncharacterized protein</fullName>
    </submittedName>
</protein>
<reference evidence="1 2" key="1">
    <citation type="journal article" date="2019" name="Emerg. Microbes Infect.">
        <title>Comprehensive subspecies identification of 175 nontuberculous mycobacteria species based on 7547 genomic profiles.</title>
        <authorList>
            <person name="Matsumoto Y."/>
            <person name="Kinjo T."/>
            <person name="Motooka D."/>
            <person name="Nabeya D."/>
            <person name="Jung N."/>
            <person name="Uechi K."/>
            <person name="Horii T."/>
            <person name="Iida T."/>
            <person name="Fujita J."/>
            <person name="Nakamura S."/>
        </authorList>
    </citation>
    <scope>NUCLEOTIDE SEQUENCE [LARGE SCALE GENOMIC DNA]</scope>
    <source>
        <strain evidence="1 2">JCM 12657</strain>
    </source>
</reference>
<accession>A0A7I7L5R9</accession>
<dbReference type="KEGG" id="msho:MSHO_01240"/>
<dbReference type="EMBL" id="AP022572">
    <property type="protein sequence ID" value="BBX54779.1"/>
    <property type="molecule type" value="Genomic_DNA"/>
</dbReference>
<dbReference type="Proteomes" id="UP000467164">
    <property type="component" value="Chromosome"/>
</dbReference>
<gene>
    <name evidence="1" type="ORF">MSHO_01240</name>
</gene>
<organism evidence="1 2">
    <name type="scientific">Mycobacterium shottsii</name>
    <dbReference type="NCBI Taxonomy" id="133549"/>
    <lineage>
        <taxon>Bacteria</taxon>
        <taxon>Bacillati</taxon>
        <taxon>Actinomycetota</taxon>
        <taxon>Actinomycetes</taxon>
        <taxon>Mycobacteriales</taxon>
        <taxon>Mycobacteriaceae</taxon>
        <taxon>Mycobacterium</taxon>
        <taxon>Mycobacterium ulcerans group</taxon>
    </lineage>
</organism>
<name>A0A7I7L5R9_9MYCO</name>
<proteinExistence type="predicted"/>
<sequence length="89" mass="9079">MTVVGELPSSSAVQTACASLMARAALGGVIPSAWIWARKASSVEPAVAVAVAAKPSAARPRLAAVRVVPAREAAKRRVNILDSFADLIG</sequence>
<evidence type="ECO:0000313" key="1">
    <source>
        <dbReference type="EMBL" id="BBX54779.1"/>
    </source>
</evidence>
<keyword evidence="2" id="KW-1185">Reference proteome</keyword>
<evidence type="ECO:0000313" key="2">
    <source>
        <dbReference type="Proteomes" id="UP000467164"/>
    </source>
</evidence>